<name>X1V5X0_9ZZZZ</name>
<comment type="caution">
    <text evidence="1">The sequence shown here is derived from an EMBL/GenBank/DDBJ whole genome shotgun (WGS) entry which is preliminary data.</text>
</comment>
<dbReference type="EMBL" id="BARW01027948">
    <property type="protein sequence ID" value="GAJ07556.1"/>
    <property type="molecule type" value="Genomic_DNA"/>
</dbReference>
<organism evidence="1">
    <name type="scientific">marine sediment metagenome</name>
    <dbReference type="NCBI Taxonomy" id="412755"/>
    <lineage>
        <taxon>unclassified sequences</taxon>
        <taxon>metagenomes</taxon>
        <taxon>ecological metagenomes</taxon>
    </lineage>
</organism>
<protein>
    <recommendedName>
        <fullName evidence="2">Acyl-CoA dehydrogenase/oxidase N-terminal domain-containing protein</fullName>
    </recommendedName>
</protein>
<accession>X1V5X0</accession>
<dbReference type="GO" id="GO:0016627">
    <property type="term" value="F:oxidoreductase activity, acting on the CH-CH group of donors"/>
    <property type="evidence" value="ECO:0007669"/>
    <property type="project" value="InterPro"/>
</dbReference>
<evidence type="ECO:0008006" key="2">
    <source>
        <dbReference type="Google" id="ProtNLM"/>
    </source>
</evidence>
<dbReference type="InterPro" id="IPR037069">
    <property type="entry name" value="AcylCoA_DH/ox_N_sf"/>
</dbReference>
<proteinExistence type="predicted"/>
<dbReference type="GO" id="GO:0050660">
    <property type="term" value="F:flavin adenine dinucleotide binding"/>
    <property type="evidence" value="ECO:0007669"/>
    <property type="project" value="InterPro"/>
</dbReference>
<sequence length="45" mass="5241">MEYFLNDLQKTVKQMARTLAEEKIMPVRAKLDETEEFPRATGLPT</sequence>
<dbReference type="Gene3D" id="1.10.540.10">
    <property type="entry name" value="Acyl-CoA dehydrogenase/oxidase, N-terminal domain"/>
    <property type="match status" value="1"/>
</dbReference>
<evidence type="ECO:0000313" key="1">
    <source>
        <dbReference type="EMBL" id="GAJ07556.1"/>
    </source>
</evidence>
<gene>
    <name evidence="1" type="ORF">S12H4_45236</name>
</gene>
<reference evidence="1" key="1">
    <citation type="journal article" date="2014" name="Front. Microbiol.">
        <title>High frequency of phylogenetically diverse reductive dehalogenase-homologous genes in deep subseafloor sedimentary metagenomes.</title>
        <authorList>
            <person name="Kawai M."/>
            <person name="Futagami T."/>
            <person name="Toyoda A."/>
            <person name="Takaki Y."/>
            <person name="Nishi S."/>
            <person name="Hori S."/>
            <person name="Arai W."/>
            <person name="Tsubouchi T."/>
            <person name="Morono Y."/>
            <person name="Uchiyama I."/>
            <person name="Ito T."/>
            <person name="Fujiyama A."/>
            <person name="Inagaki F."/>
            <person name="Takami H."/>
        </authorList>
    </citation>
    <scope>NUCLEOTIDE SEQUENCE</scope>
    <source>
        <strain evidence="1">Expedition CK06-06</strain>
    </source>
</reference>
<dbReference type="AlphaFoldDB" id="X1V5X0"/>